<dbReference type="Pfam" id="PF08495">
    <property type="entry name" value="FIST"/>
    <property type="match status" value="1"/>
</dbReference>
<evidence type="ECO:0000259" key="1">
    <source>
        <dbReference type="SMART" id="SM00897"/>
    </source>
</evidence>
<name>A0ABS8C4S3_9ALTE</name>
<dbReference type="Pfam" id="PF10442">
    <property type="entry name" value="FIST_C"/>
    <property type="match status" value="1"/>
</dbReference>
<gene>
    <name evidence="3" type="ORF">JAO78_009995</name>
</gene>
<feature type="domain" description="FIST" evidence="1">
    <location>
        <begin position="32"/>
        <end position="240"/>
    </location>
</feature>
<evidence type="ECO:0000313" key="4">
    <source>
        <dbReference type="Proteomes" id="UP000633814"/>
    </source>
</evidence>
<accession>A0ABS8C4S3</accession>
<dbReference type="InterPro" id="IPR019494">
    <property type="entry name" value="FIST_C"/>
</dbReference>
<keyword evidence="4" id="KW-1185">Reference proteome</keyword>
<reference evidence="3 4" key="1">
    <citation type="submission" date="2021-10" db="EMBL/GenBank/DDBJ databases">
        <title>Alishewanella koreense sp. nov. isolated from seawater of southwestern coast in South Korea and the proposal for the reclassification of Rheinheimera perlucida and Rheinheimera tuosuensis as Arsukibacterium perlucida and Arsukibacterium tuosuensis.</title>
        <authorList>
            <person name="Kim K.H."/>
            <person name="Ruan W."/>
            <person name="Kim K.R."/>
            <person name="Baek J.H."/>
            <person name="Jeon C.O."/>
        </authorList>
    </citation>
    <scope>NUCLEOTIDE SEQUENCE [LARGE SCALE GENOMIC DNA]</scope>
    <source>
        <strain evidence="3 4">16-MA</strain>
    </source>
</reference>
<dbReference type="Proteomes" id="UP000633814">
    <property type="component" value="Unassembled WGS sequence"/>
</dbReference>
<dbReference type="InterPro" id="IPR013702">
    <property type="entry name" value="FIST_domain_N"/>
</dbReference>
<proteinExistence type="predicted"/>
<dbReference type="RefSeq" id="WP_226751203.1">
    <property type="nucleotide sequence ID" value="NZ_JAEINI020000005.1"/>
</dbReference>
<evidence type="ECO:0000313" key="3">
    <source>
        <dbReference type="EMBL" id="MCB5227143.1"/>
    </source>
</evidence>
<dbReference type="PANTHER" id="PTHR40252">
    <property type="entry name" value="BLR0328 PROTEIN"/>
    <property type="match status" value="1"/>
</dbReference>
<dbReference type="PANTHER" id="PTHR40252:SF2">
    <property type="entry name" value="BLR0328 PROTEIN"/>
    <property type="match status" value="1"/>
</dbReference>
<comment type="caution">
    <text evidence="3">The sequence shown here is derived from an EMBL/GenBank/DDBJ whole genome shotgun (WGS) entry which is preliminary data.</text>
</comment>
<organism evidence="3 4">
    <name type="scientific">Alishewanella maricola</name>
    <dbReference type="NCBI Taxonomy" id="2795740"/>
    <lineage>
        <taxon>Bacteria</taxon>
        <taxon>Pseudomonadati</taxon>
        <taxon>Pseudomonadota</taxon>
        <taxon>Gammaproteobacteria</taxon>
        <taxon>Alteromonadales</taxon>
        <taxon>Alteromonadaceae</taxon>
        <taxon>Alishewanella</taxon>
    </lineage>
</organism>
<dbReference type="EMBL" id="JAEINI020000005">
    <property type="protein sequence ID" value="MCB5227143.1"/>
    <property type="molecule type" value="Genomic_DNA"/>
</dbReference>
<protein>
    <submittedName>
        <fullName evidence="3">FIST C-terminal domain-containing protein</fullName>
    </submittedName>
</protein>
<dbReference type="SMART" id="SM01204">
    <property type="entry name" value="FIST_C"/>
    <property type="match status" value="1"/>
</dbReference>
<sequence>MFAGIAFSQTNAAFAAGQQLARQAIAQTGRSSAQLLLLFCTAKTDYQRLLDGARLVCGTDTIILGGSAAGIISHDQIMIEGAPAAALAIVSDNDNITFSRACSELIAQNPFLAGQQLGAKLQQVVSPALLLLFFDSVRYAGNLQNPAILNASRPILKGLYNTLPIKVPIAGAGLLADQEFSPTKLFYDAQVQSQLATALLISGHVKPYISNMHGCSPLSAERFTITKIFEQFLYQLNDEPVTQVIDRVTGSSHWRKQTPVTELALGFNGATSCKPDDSSSYVTRLINGILPNDEGIILFEPDFREGMQIQIMQRDPQHIVAQTAKQTRALLKQIKQDQHTPIVALYFDCAGRIATPQEARELQQQLTAAKIPLLGIYTGVEIAPIGNKSRSLDWSGVLVILTTPN</sequence>
<dbReference type="SMART" id="SM00897">
    <property type="entry name" value="FIST"/>
    <property type="match status" value="1"/>
</dbReference>
<feature type="domain" description="FIST C-domain" evidence="2">
    <location>
        <begin position="241"/>
        <end position="385"/>
    </location>
</feature>
<evidence type="ECO:0000259" key="2">
    <source>
        <dbReference type="SMART" id="SM01204"/>
    </source>
</evidence>